<proteinExistence type="predicted"/>
<comment type="caution">
    <text evidence="1">The sequence shown here is derived from an EMBL/GenBank/DDBJ whole genome shotgun (WGS) entry which is preliminary data.</text>
</comment>
<reference evidence="1 2" key="1">
    <citation type="submission" date="2015-01" db="EMBL/GenBank/DDBJ databases">
        <title>Evolution of Trichinella species and genotypes.</title>
        <authorList>
            <person name="Korhonen P.K."/>
            <person name="Edoardo P."/>
            <person name="Giuseppe L.R."/>
            <person name="Gasser R.B."/>
        </authorList>
    </citation>
    <scope>NUCLEOTIDE SEQUENCE [LARGE SCALE GENOMIC DNA]</scope>
    <source>
        <strain evidence="1">ISS470</strain>
    </source>
</reference>
<dbReference type="EMBL" id="JYDT01000214">
    <property type="protein sequence ID" value="KRY81624.1"/>
    <property type="molecule type" value="Genomic_DNA"/>
</dbReference>
<sequence length="80" mass="9435">MEMHFVVYCGCQMYMLENTFILFCYNKRIGNICINKSILGDMEMHFVVYCGCQMSILENTFILFCYNKRIGNTAYNKSIL</sequence>
<accession>A0A0V1F6N3</accession>
<evidence type="ECO:0000313" key="2">
    <source>
        <dbReference type="Proteomes" id="UP000054995"/>
    </source>
</evidence>
<dbReference type="AlphaFoldDB" id="A0A0V1F6N3"/>
<keyword evidence="2" id="KW-1185">Reference proteome</keyword>
<protein>
    <submittedName>
        <fullName evidence="1">Uncharacterized protein</fullName>
    </submittedName>
</protein>
<organism evidence="1 2">
    <name type="scientific">Trichinella pseudospiralis</name>
    <name type="common">Parasitic roundworm</name>
    <dbReference type="NCBI Taxonomy" id="6337"/>
    <lineage>
        <taxon>Eukaryota</taxon>
        <taxon>Metazoa</taxon>
        <taxon>Ecdysozoa</taxon>
        <taxon>Nematoda</taxon>
        <taxon>Enoplea</taxon>
        <taxon>Dorylaimia</taxon>
        <taxon>Trichinellida</taxon>
        <taxon>Trichinellidae</taxon>
        <taxon>Trichinella</taxon>
    </lineage>
</organism>
<dbReference type="Proteomes" id="UP000054995">
    <property type="component" value="Unassembled WGS sequence"/>
</dbReference>
<evidence type="ECO:0000313" key="1">
    <source>
        <dbReference type="EMBL" id="KRY81624.1"/>
    </source>
</evidence>
<name>A0A0V1F6N3_TRIPS</name>
<gene>
    <name evidence="1" type="ORF">T4D_12154</name>
</gene>